<sequence length="149" mass="16601">MNISVDITIMKPKTTVWSVITDIENCAGVISNIENIKVLEKPSSGLEGLKWQETRVMYGKSATEVMWITQAKELEFYSTRAQSHGCVYTTTLALTDTGKGTCLSMSFSGEAQTWLSKVMSFCLSGVISKSMKKALLQDLRDVKHYTEML</sequence>
<gene>
    <name evidence="1" type="ORF">MARGE09_P2316</name>
</gene>
<dbReference type="CDD" id="cd07812">
    <property type="entry name" value="SRPBCC"/>
    <property type="match status" value="1"/>
</dbReference>
<protein>
    <recommendedName>
        <fullName evidence="3">SRPBCC family protein</fullName>
    </recommendedName>
</protein>
<keyword evidence="2" id="KW-1185">Reference proteome</keyword>
<proteinExistence type="predicted"/>
<dbReference type="AlphaFoldDB" id="A0AAN2BKM2"/>
<accession>A0AAN2BKM2</accession>
<evidence type="ECO:0000313" key="1">
    <source>
        <dbReference type="EMBL" id="BCD98115.1"/>
    </source>
</evidence>
<dbReference type="InterPro" id="IPR023393">
    <property type="entry name" value="START-like_dom_sf"/>
</dbReference>
<dbReference type="KEGG" id="marq:MARGE09_P2316"/>
<dbReference type="EMBL" id="AP023086">
    <property type="protein sequence ID" value="BCD98115.1"/>
    <property type="molecule type" value="Genomic_DNA"/>
</dbReference>
<organism evidence="1 2">
    <name type="scientific">Marinagarivorans cellulosilyticus</name>
    <dbReference type="NCBI Taxonomy" id="2721545"/>
    <lineage>
        <taxon>Bacteria</taxon>
        <taxon>Pseudomonadati</taxon>
        <taxon>Pseudomonadota</taxon>
        <taxon>Gammaproteobacteria</taxon>
        <taxon>Cellvibrionales</taxon>
        <taxon>Cellvibrionaceae</taxon>
        <taxon>Marinagarivorans</taxon>
    </lineage>
</organism>
<evidence type="ECO:0008006" key="3">
    <source>
        <dbReference type="Google" id="ProtNLM"/>
    </source>
</evidence>
<dbReference type="SUPFAM" id="SSF55961">
    <property type="entry name" value="Bet v1-like"/>
    <property type="match status" value="1"/>
</dbReference>
<evidence type="ECO:0000313" key="2">
    <source>
        <dbReference type="Proteomes" id="UP001320119"/>
    </source>
</evidence>
<reference evidence="1 2" key="1">
    <citation type="journal article" date="2022" name="IScience">
        <title>An ultrasensitive nanofiber-based assay for enzymatic hydrolysis and deep-sea microbial degradation of cellulose.</title>
        <authorList>
            <person name="Tsudome M."/>
            <person name="Tachioka M."/>
            <person name="Miyazaki M."/>
            <person name="Uchimura K."/>
            <person name="Tsuda M."/>
            <person name="Takaki Y."/>
            <person name="Deguchi S."/>
        </authorList>
    </citation>
    <scope>NUCLEOTIDE SEQUENCE [LARGE SCALE GENOMIC DNA]</scope>
    <source>
        <strain evidence="1 2">GE09</strain>
    </source>
</reference>
<dbReference type="Proteomes" id="UP001320119">
    <property type="component" value="Chromosome"/>
</dbReference>
<dbReference type="Gene3D" id="3.30.530.20">
    <property type="match status" value="1"/>
</dbReference>
<name>A0AAN2BKM2_9GAMM</name>
<dbReference type="RefSeq" id="WP_236982256.1">
    <property type="nucleotide sequence ID" value="NZ_AP023086.1"/>
</dbReference>